<comment type="caution">
    <text evidence="2">The sequence shown here is derived from an EMBL/GenBank/DDBJ whole genome shotgun (WGS) entry which is preliminary data.</text>
</comment>
<organism evidence="2 3">
    <name type="scientific">Pleurodeles waltl</name>
    <name type="common">Iberian ribbed newt</name>
    <dbReference type="NCBI Taxonomy" id="8319"/>
    <lineage>
        <taxon>Eukaryota</taxon>
        <taxon>Metazoa</taxon>
        <taxon>Chordata</taxon>
        <taxon>Craniata</taxon>
        <taxon>Vertebrata</taxon>
        <taxon>Euteleostomi</taxon>
        <taxon>Amphibia</taxon>
        <taxon>Batrachia</taxon>
        <taxon>Caudata</taxon>
        <taxon>Salamandroidea</taxon>
        <taxon>Salamandridae</taxon>
        <taxon>Pleurodelinae</taxon>
        <taxon>Pleurodeles</taxon>
    </lineage>
</organism>
<evidence type="ECO:0000256" key="1">
    <source>
        <dbReference type="SAM" id="MobiDB-lite"/>
    </source>
</evidence>
<protein>
    <submittedName>
        <fullName evidence="2">Uncharacterized protein</fullName>
    </submittedName>
</protein>
<evidence type="ECO:0000313" key="3">
    <source>
        <dbReference type="Proteomes" id="UP001066276"/>
    </source>
</evidence>
<reference evidence="2" key="1">
    <citation type="journal article" date="2022" name="bioRxiv">
        <title>Sequencing and chromosome-scale assembly of the giantPleurodeles waltlgenome.</title>
        <authorList>
            <person name="Brown T."/>
            <person name="Elewa A."/>
            <person name="Iarovenko S."/>
            <person name="Subramanian E."/>
            <person name="Araus A.J."/>
            <person name="Petzold A."/>
            <person name="Susuki M."/>
            <person name="Suzuki K.-i.T."/>
            <person name="Hayashi T."/>
            <person name="Toyoda A."/>
            <person name="Oliveira C."/>
            <person name="Osipova E."/>
            <person name="Leigh N.D."/>
            <person name="Simon A."/>
            <person name="Yun M.H."/>
        </authorList>
    </citation>
    <scope>NUCLEOTIDE SEQUENCE</scope>
    <source>
        <strain evidence="2">20211129_DDA</strain>
        <tissue evidence="2">Liver</tissue>
    </source>
</reference>
<evidence type="ECO:0000313" key="2">
    <source>
        <dbReference type="EMBL" id="KAJ1106382.1"/>
    </source>
</evidence>
<sequence length="180" mass="19275">MDELPASVRREPLQQAVMLLQSTACQRAMGGAAKAGLCVVTRAGQQAAGGCAARGVGCLCRVQAVVPPEAEAHPLWPCSRARYCGQCPQCFYALASRRFNTLLCCRDNDAASSPENSGEFITPARSSVRQKSQKPQNVNLVQPSVVMGEDDDLDDVEEEEGTVHVVHALQPGGCPRKRIP</sequence>
<name>A0AAV7MVK8_PLEWA</name>
<feature type="region of interest" description="Disordered" evidence="1">
    <location>
        <begin position="112"/>
        <end position="136"/>
    </location>
</feature>
<dbReference type="Proteomes" id="UP001066276">
    <property type="component" value="Chromosome 9"/>
</dbReference>
<proteinExistence type="predicted"/>
<gene>
    <name evidence="2" type="ORF">NDU88_003783</name>
</gene>
<feature type="compositionally biased region" description="Polar residues" evidence="1">
    <location>
        <begin position="124"/>
        <end position="136"/>
    </location>
</feature>
<dbReference type="AlphaFoldDB" id="A0AAV7MVK8"/>
<accession>A0AAV7MVK8</accession>
<keyword evidence="3" id="KW-1185">Reference proteome</keyword>
<dbReference type="EMBL" id="JANPWB010000013">
    <property type="protein sequence ID" value="KAJ1106382.1"/>
    <property type="molecule type" value="Genomic_DNA"/>
</dbReference>